<keyword evidence="1" id="KW-0479">Metal-binding</keyword>
<dbReference type="Gene3D" id="3.60.10.10">
    <property type="entry name" value="Endonuclease/exonuclease/phosphatase"/>
    <property type="match status" value="1"/>
</dbReference>
<evidence type="ECO:0000259" key="3">
    <source>
        <dbReference type="PROSITE" id="PS50158"/>
    </source>
</evidence>
<feature type="region of interest" description="Disordered" evidence="2">
    <location>
        <begin position="169"/>
        <end position="192"/>
    </location>
</feature>
<accession>A0A2P5XDE2</accession>
<protein>
    <recommendedName>
        <fullName evidence="3">CCHC-type domain-containing protein</fullName>
    </recommendedName>
</protein>
<dbReference type="InterPro" id="IPR036691">
    <property type="entry name" value="Endo/exonu/phosph_ase_sf"/>
</dbReference>
<keyword evidence="1" id="KW-0863">Zinc-finger</keyword>
<evidence type="ECO:0000256" key="1">
    <source>
        <dbReference type="PROSITE-ProRule" id="PRU00047"/>
    </source>
</evidence>
<name>A0A2P5XDE2_GOSBA</name>
<dbReference type="Pfam" id="PF14392">
    <property type="entry name" value="zf-CCHC_4"/>
    <property type="match status" value="1"/>
</dbReference>
<evidence type="ECO:0000256" key="2">
    <source>
        <dbReference type="SAM" id="MobiDB-lite"/>
    </source>
</evidence>
<dbReference type="Proteomes" id="UP000239757">
    <property type="component" value="Unassembled WGS sequence"/>
</dbReference>
<organism evidence="4 5">
    <name type="scientific">Gossypium barbadense</name>
    <name type="common">Sea Island cotton</name>
    <name type="synonym">Hibiscus barbadensis</name>
    <dbReference type="NCBI Taxonomy" id="3634"/>
    <lineage>
        <taxon>Eukaryota</taxon>
        <taxon>Viridiplantae</taxon>
        <taxon>Streptophyta</taxon>
        <taxon>Embryophyta</taxon>
        <taxon>Tracheophyta</taxon>
        <taxon>Spermatophyta</taxon>
        <taxon>Magnoliopsida</taxon>
        <taxon>eudicotyledons</taxon>
        <taxon>Gunneridae</taxon>
        <taxon>Pentapetalae</taxon>
        <taxon>rosids</taxon>
        <taxon>malvids</taxon>
        <taxon>Malvales</taxon>
        <taxon>Malvaceae</taxon>
        <taxon>Malvoideae</taxon>
        <taxon>Gossypium</taxon>
    </lineage>
</organism>
<dbReference type="PROSITE" id="PS50158">
    <property type="entry name" value="ZF_CCHC"/>
    <property type="match status" value="1"/>
</dbReference>
<feature type="domain" description="CCHC-type" evidence="3">
    <location>
        <begin position="124"/>
        <end position="139"/>
    </location>
</feature>
<dbReference type="PANTHER" id="PTHR31286:SF178">
    <property type="entry name" value="DUF4283 DOMAIN-CONTAINING PROTEIN"/>
    <property type="match status" value="1"/>
</dbReference>
<dbReference type="EMBL" id="KZ665125">
    <property type="protein sequence ID" value="PPS01339.1"/>
    <property type="molecule type" value="Genomic_DNA"/>
</dbReference>
<dbReference type="AlphaFoldDB" id="A0A2P5XDE2"/>
<feature type="compositionally biased region" description="Basic and acidic residues" evidence="2">
    <location>
        <begin position="172"/>
        <end position="192"/>
    </location>
</feature>
<keyword evidence="1" id="KW-0862">Zinc</keyword>
<reference evidence="4 5" key="1">
    <citation type="submission" date="2015-01" db="EMBL/GenBank/DDBJ databases">
        <title>Genome of allotetraploid Gossypium barbadense reveals genomic plasticity and fiber elongation in cotton evolution.</title>
        <authorList>
            <person name="Chen X."/>
            <person name="Liu X."/>
            <person name="Zhao B."/>
            <person name="Zheng H."/>
            <person name="Hu Y."/>
            <person name="Lu G."/>
            <person name="Yang C."/>
            <person name="Chen J."/>
            <person name="Shan C."/>
            <person name="Zhang L."/>
            <person name="Zhou Y."/>
            <person name="Wang L."/>
            <person name="Guo W."/>
            <person name="Bai Y."/>
            <person name="Ruan J."/>
            <person name="Shangguan X."/>
            <person name="Mao Y."/>
            <person name="Jiang J."/>
            <person name="Zhu Y."/>
            <person name="Lei J."/>
            <person name="Kang H."/>
            <person name="Chen S."/>
            <person name="He X."/>
            <person name="Wang R."/>
            <person name="Wang Y."/>
            <person name="Chen J."/>
            <person name="Wang L."/>
            <person name="Yu S."/>
            <person name="Wang B."/>
            <person name="Wei J."/>
            <person name="Song S."/>
            <person name="Lu X."/>
            <person name="Gao Z."/>
            <person name="Gu W."/>
            <person name="Deng X."/>
            <person name="Ma D."/>
            <person name="Wang S."/>
            <person name="Liang W."/>
            <person name="Fang L."/>
            <person name="Cai C."/>
            <person name="Zhu X."/>
            <person name="Zhou B."/>
            <person name="Zhang Y."/>
            <person name="Chen Z."/>
            <person name="Xu S."/>
            <person name="Zhu R."/>
            <person name="Wang S."/>
            <person name="Zhang T."/>
            <person name="Zhao G."/>
        </authorList>
    </citation>
    <scope>NUCLEOTIDE SEQUENCE [LARGE SCALE GENOMIC DNA]</scope>
    <source>
        <strain evidence="5">cv. Xinhai21</strain>
        <tissue evidence="4">Leaf</tissue>
    </source>
</reference>
<dbReference type="GO" id="GO:0003676">
    <property type="term" value="F:nucleic acid binding"/>
    <property type="evidence" value="ECO:0007669"/>
    <property type="project" value="InterPro"/>
</dbReference>
<dbReference type="InterPro" id="IPR001878">
    <property type="entry name" value="Znf_CCHC"/>
</dbReference>
<dbReference type="SUPFAM" id="SSF56219">
    <property type="entry name" value="DNase I-like"/>
    <property type="match status" value="1"/>
</dbReference>
<dbReference type="InterPro" id="IPR025836">
    <property type="entry name" value="Zn_knuckle_CX2CX4HX4C"/>
</dbReference>
<gene>
    <name evidence="4" type="ORF">GOBAR_AA19313</name>
</gene>
<dbReference type="InterPro" id="IPR040256">
    <property type="entry name" value="At4g02000-like"/>
</dbReference>
<dbReference type="OrthoDB" id="990360at2759"/>
<evidence type="ECO:0000313" key="4">
    <source>
        <dbReference type="EMBL" id="PPS01339.1"/>
    </source>
</evidence>
<dbReference type="PANTHER" id="PTHR31286">
    <property type="entry name" value="GLYCINE-RICH CELL WALL STRUCTURAL PROTEIN 1.8-LIKE"/>
    <property type="match status" value="1"/>
</dbReference>
<sequence>MVEDINVMLENLKFSEEESVQVISTNAENNFQGFETLAVGKIMLRVYNIPLKYMDRQTALDVGNAIGELVAIDWKDRNGGWTELLRLKIKINISNPVRRVVKFMGRDRIEIICALKYERLPTFCYYCGPIGHTIKKCKQGQRLCWLKVNFVASNQKRGIGRNGIEIMVKKTPPNEDKKESKTDTRKDKESVFNSPLEKRCNKPMHDRLIRHRGSNGDNTNESPLKIVRKRLLENVSLSKAAAVRQQLPRAMKILCWNCRGIGNPTTVRELKQLLVANDSDIIFLCETKTHTNKLASMCSKCRMEWCLAVNAMVKVVALL</sequence>
<dbReference type="GO" id="GO:0008270">
    <property type="term" value="F:zinc ion binding"/>
    <property type="evidence" value="ECO:0007669"/>
    <property type="project" value="UniProtKB-KW"/>
</dbReference>
<evidence type="ECO:0000313" key="5">
    <source>
        <dbReference type="Proteomes" id="UP000239757"/>
    </source>
</evidence>
<proteinExistence type="predicted"/>